<proteinExistence type="inferred from homology"/>
<dbReference type="InterPro" id="IPR016187">
    <property type="entry name" value="CTDL_fold"/>
</dbReference>
<evidence type="ECO:0000256" key="8">
    <source>
        <dbReference type="ARBA" id="ARBA00038159"/>
    </source>
</evidence>
<evidence type="ECO:0000256" key="3">
    <source>
        <dbReference type="ARBA" id="ARBA00022729"/>
    </source>
</evidence>
<evidence type="ECO:0000256" key="9">
    <source>
        <dbReference type="ARBA" id="ARBA00039865"/>
    </source>
</evidence>
<feature type="transmembrane region" description="Helical" evidence="11">
    <location>
        <begin position="610"/>
        <end position="634"/>
    </location>
</feature>
<evidence type="ECO:0000313" key="14">
    <source>
        <dbReference type="Proteomes" id="UP000192596"/>
    </source>
</evidence>
<dbReference type="Proteomes" id="UP000192596">
    <property type="component" value="Unassembled WGS sequence"/>
</dbReference>
<dbReference type="InterPro" id="IPR051008">
    <property type="entry name" value="Telomere_Capping_Maintenance"/>
</dbReference>
<reference evidence="14" key="1">
    <citation type="submission" date="2017-03" db="EMBL/GenBank/DDBJ databases">
        <title>Genomes of endolithic fungi from Antarctica.</title>
        <authorList>
            <person name="Coleine C."/>
            <person name="Masonjones S."/>
            <person name="Stajich J.E."/>
        </authorList>
    </citation>
    <scope>NUCLEOTIDE SEQUENCE [LARGE SCALE GENOMIC DNA]</scope>
    <source>
        <strain evidence="14">CCFEE 5527</strain>
    </source>
</reference>
<evidence type="ECO:0000256" key="1">
    <source>
        <dbReference type="ARBA" id="ARBA00004479"/>
    </source>
</evidence>
<comment type="subcellular location">
    <subcellularLocation>
        <location evidence="1">Membrane</location>
        <topology evidence="1">Single-pass type I membrane protein</topology>
    </subcellularLocation>
</comment>
<comment type="similarity">
    <text evidence="8">Belongs to the MTC6 family.</text>
</comment>
<keyword evidence="2 11" id="KW-0812">Transmembrane</keyword>
<keyword evidence="5 11" id="KW-0472">Membrane</keyword>
<comment type="function">
    <text evidence="7">May be involved in telomere capping.</text>
</comment>
<dbReference type="STRING" id="1507870.A0A1V8T6L1"/>
<evidence type="ECO:0000256" key="4">
    <source>
        <dbReference type="ARBA" id="ARBA00022989"/>
    </source>
</evidence>
<feature type="domain" description="MTC6 partial TIM-barrel" evidence="12">
    <location>
        <begin position="23"/>
        <end position="447"/>
    </location>
</feature>
<keyword evidence="3" id="KW-0732">Signal</keyword>
<dbReference type="PANTHER" id="PTHR35518:SF2">
    <property type="entry name" value="MAINTENANCE OF TELOMERE CAPPING PROTEIN 6"/>
    <property type="match status" value="1"/>
</dbReference>
<dbReference type="SUPFAM" id="SSF56436">
    <property type="entry name" value="C-type lectin-like"/>
    <property type="match status" value="1"/>
</dbReference>
<evidence type="ECO:0000256" key="11">
    <source>
        <dbReference type="SAM" id="Phobius"/>
    </source>
</evidence>
<keyword evidence="14" id="KW-1185">Reference proteome</keyword>
<gene>
    <name evidence="13" type="ORF">B0A48_07612</name>
</gene>
<evidence type="ECO:0000259" key="12">
    <source>
        <dbReference type="Pfam" id="PF25506"/>
    </source>
</evidence>
<dbReference type="Pfam" id="PF25506">
    <property type="entry name" value="TIM-barrel_MTC6"/>
    <property type="match status" value="1"/>
</dbReference>
<name>A0A1V8T6L1_9PEZI</name>
<evidence type="ECO:0000313" key="13">
    <source>
        <dbReference type="EMBL" id="OQO07046.1"/>
    </source>
</evidence>
<dbReference type="PANTHER" id="PTHR35518">
    <property type="entry name" value="MAINTENANCE OF TELOMOERE CAPPING"/>
    <property type="match status" value="1"/>
</dbReference>
<evidence type="ECO:0000256" key="7">
    <source>
        <dbReference type="ARBA" id="ARBA00037703"/>
    </source>
</evidence>
<feature type="compositionally biased region" description="Polar residues" evidence="10">
    <location>
        <begin position="176"/>
        <end position="196"/>
    </location>
</feature>
<evidence type="ECO:0000256" key="10">
    <source>
        <dbReference type="SAM" id="MobiDB-lite"/>
    </source>
</evidence>
<evidence type="ECO:0000256" key="5">
    <source>
        <dbReference type="ARBA" id="ARBA00023136"/>
    </source>
</evidence>
<sequence length="657" mass="70916">MTSPPGFYADTGAKPDGLDFTRLLSQRDASIKIPINYVPVPGVSLTAACFPHGQYAIEAGSKCFSNLLAVGFRRFEVDLFWDPGRAIWSLCPVGLSDTSPGISTSRTTVSIQTHSATASLASGQLSDQTDVVALSTPAALALLQPRQTSAPSSQTVAIPTSPFAAAATDLSNSIARDSRTQGVSSTATTQSVTNTNDGEEILTGAGDYDCSSDLTFDTLLTILNGHLENTEDNLNATTKYLTLNLRLAEAPDNTNSSSISSLDEQPESLGSLIASNNSQFLYTPENLRSQRANLLAAGGWFQVATQYVPARGYFDIDTSDAVASSADGWPSESFVELANAKRFLSTIGRVDSDLTEYNYTSDASTLFPEKFTDEMRQTTISITGSLTQGCFFNSDDLTLEATNSSWSVTTVGNTSQTDSSSLDALLTSANRLVACGISPLLNTTLLNKTADQDYAPYKAYVQSTIWSWATDEPRNTSKTEDGELDRCAVLNVSSSRWQTEDCSNSHHAACRIRNLPYQYAISDNSVSYERAEEACPKNSSFTVPRTGLENQYLLSTYKMYRDSEGSAIDDPADQLLWIDFNDLSAESCWVIGANTTCPYQAQDRGSGRTIVVPTVAAVIVLVIALAVIVIKVAANRRTIRRKTRRGDDGWDYEGVPS</sequence>
<accession>A0A1V8T6L1</accession>
<keyword evidence="4 11" id="KW-1133">Transmembrane helix</keyword>
<dbReference type="AlphaFoldDB" id="A0A1V8T6L1"/>
<dbReference type="FunCoup" id="A0A1V8T6L1">
    <property type="interactions" value="12"/>
</dbReference>
<feature type="region of interest" description="Disordered" evidence="10">
    <location>
        <begin position="176"/>
        <end position="200"/>
    </location>
</feature>
<dbReference type="GO" id="GO:0016020">
    <property type="term" value="C:membrane"/>
    <property type="evidence" value="ECO:0007669"/>
    <property type="project" value="UniProtKB-SubCell"/>
</dbReference>
<dbReference type="OrthoDB" id="5573651at2759"/>
<protein>
    <recommendedName>
        <fullName evidence="9">Maintenance of telomere capping protein 6</fullName>
    </recommendedName>
</protein>
<dbReference type="EMBL" id="NAJO01000015">
    <property type="protein sequence ID" value="OQO07046.1"/>
    <property type="molecule type" value="Genomic_DNA"/>
</dbReference>
<dbReference type="InParanoid" id="A0A1V8T6L1"/>
<organism evidence="13 14">
    <name type="scientific">Cryoendolithus antarcticus</name>
    <dbReference type="NCBI Taxonomy" id="1507870"/>
    <lineage>
        <taxon>Eukaryota</taxon>
        <taxon>Fungi</taxon>
        <taxon>Dikarya</taxon>
        <taxon>Ascomycota</taxon>
        <taxon>Pezizomycotina</taxon>
        <taxon>Dothideomycetes</taxon>
        <taxon>Dothideomycetidae</taxon>
        <taxon>Cladosporiales</taxon>
        <taxon>Cladosporiaceae</taxon>
        <taxon>Cryoendolithus</taxon>
    </lineage>
</organism>
<evidence type="ECO:0000256" key="2">
    <source>
        <dbReference type="ARBA" id="ARBA00022692"/>
    </source>
</evidence>
<evidence type="ECO:0000256" key="6">
    <source>
        <dbReference type="ARBA" id="ARBA00023180"/>
    </source>
</evidence>
<comment type="caution">
    <text evidence="13">The sequence shown here is derived from an EMBL/GenBank/DDBJ whole genome shotgun (WGS) entry which is preliminary data.</text>
</comment>
<keyword evidence="6" id="KW-0325">Glycoprotein</keyword>
<dbReference type="InterPro" id="IPR057530">
    <property type="entry name" value="TIM-barrel_MTC6"/>
</dbReference>